<dbReference type="EMBL" id="SLXT01000011">
    <property type="protein sequence ID" value="TCP64208.1"/>
    <property type="molecule type" value="Genomic_DNA"/>
</dbReference>
<dbReference type="NCBIfam" id="TIGR02856">
    <property type="entry name" value="spore_yqfC"/>
    <property type="match status" value="1"/>
</dbReference>
<dbReference type="InterPro" id="IPR022477">
    <property type="entry name" value="Spore_YqfC"/>
</dbReference>
<proteinExistence type="predicted"/>
<evidence type="ECO:0000313" key="2">
    <source>
        <dbReference type="Proteomes" id="UP000294813"/>
    </source>
</evidence>
<dbReference type="AlphaFoldDB" id="A0A4R2RMN4"/>
<organism evidence="1 2">
    <name type="scientific">Heliophilum fasciatum</name>
    <dbReference type="NCBI Taxonomy" id="35700"/>
    <lineage>
        <taxon>Bacteria</taxon>
        <taxon>Bacillati</taxon>
        <taxon>Bacillota</taxon>
        <taxon>Clostridia</taxon>
        <taxon>Eubacteriales</taxon>
        <taxon>Heliobacteriaceae</taxon>
        <taxon>Heliophilum</taxon>
    </lineage>
</organism>
<protein>
    <submittedName>
        <fullName evidence="1">Sporulation protein YqfC</fullName>
    </submittedName>
</protein>
<gene>
    <name evidence="1" type="ORF">EDD73_11160</name>
</gene>
<dbReference type="Pfam" id="PF07873">
    <property type="entry name" value="YabP"/>
    <property type="match status" value="1"/>
</dbReference>
<evidence type="ECO:0000313" key="1">
    <source>
        <dbReference type="EMBL" id="TCP64208.1"/>
    </source>
</evidence>
<accession>A0A4R2RMN4</accession>
<comment type="caution">
    <text evidence="1">The sequence shown here is derived from an EMBL/GenBank/DDBJ whole genome shotgun (WGS) entry which is preliminary data.</text>
</comment>
<dbReference type="OrthoDB" id="2989236at2"/>
<sequence>MAWERGKLRLQRALSGLLDIPKDVMLDLPKVTLTGNVVMVLENHHGILEYGESRLRILVADGQIEVVGEQLVLKTILPEELVIEGRIAQLNYVR</sequence>
<keyword evidence="2" id="KW-1185">Reference proteome</keyword>
<dbReference type="Proteomes" id="UP000294813">
    <property type="component" value="Unassembled WGS sequence"/>
</dbReference>
<dbReference type="InterPro" id="IPR022476">
    <property type="entry name" value="Spore_YabP/YqfC"/>
</dbReference>
<reference evidence="1 2" key="1">
    <citation type="submission" date="2019-03" db="EMBL/GenBank/DDBJ databases">
        <title>Genomic Encyclopedia of Type Strains, Phase IV (KMG-IV): sequencing the most valuable type-strain genomes for metagenomic binning, comparative biology and taxonomic classification.</title>
        <authorList>
            <person name="Goeker M."/>
        </authorList>
    </citation>
    <scope>NUCLEOTIDE SEQUENCE [LARGE SCALE GENOMIC DNA]</scope>
    <source>
        <strain evidence="1 2">DSM 11170</strain>
    </source>
</reference>
<name>A0A4R2RMN4_9FIRM</name>
<dbReference type="RefSeq" id="WP_131919200.1">
    <property type="nucleotide sequence ID" value="NZ_JAOQNU010000011.1"/>
</dbReference>